<sequence length="266" mass="27544">MLQHRPNSPAAIPDAKILPADLLLCGASSSGRRAGQHRAAKNSSASATTVAGATVALAGAIGLAAGGAAQAAAHPSTPTTDYKTDPALSTLRSLATLPGVEDLTAHAQDLATHADLSASIDKALQDLLPRKLPTPHKHTAVRPVHGTVTSGYGARWGVQHYGVDIANEIGTPVYAVTDGTVLESGPASGFGQWVRVQQDDGTIGVFGHVDQSFVTAGQEVKAGEQIATVGNRGQSTGPHLHYEVWDKDGTKINPQVWLKNRGVDIE</sequence>
<dbReference type="Proteomes" id="UP001059836">
    <property type="component" value="Chromosome"/>
</dbReference>
<dbReference type="InterPro" id="IPR050570">
    <property type="entry name" value="Cell_wall_metabolism_enzyme"/>
</dbReference>
<dbReference type="Pfam" id="PF01551">
    <property type="entry name" value="Peptidase_M23"/>
    <property type="match status" value="1"/>
</dbReference>
<dbReference type="RefSeq" id="WP_213243591.1">
    <property type="nucleotide sequence ID" value="NZ_CP045806.1"/>
</dbReference>
<protein>
    <submittedName>
        <fullName evidence="2">Peptidoglycan DD-metalloendopeptidase family protein</fullName>
    </submittedName>
</protein>
<feature type="domain" description="M23ase beta-sheet core" evidence="1">
    <location>
        <begin position="159"/>
        <end position="254"/>
    </location>
</feature>
<dbReference type="EMBL" id="CP045809">
    <property type="protein sequence ID" value="QHN35615.1"/>
    <property type="molecule type" value="Genomic_DNA"/>
</dbReference>
<dbReference type="CDD" id="cd12797">
    <property type="entry name" value="M23_peptidase"/>
    <property type="match status" value="1"/>
</dbReference>
<keyword evidence="3" id="KW-1185">Reference proteome</keyword>
<dbReference type="SUPFAM" id="SSF51261">
    <property type="entry name" value="Duplicated hybrid motif"/>
    <property type="match status" value="1"/>
</dbReference>
<organism evidence="2 3">
    <name type="scientific">Gordonia pseudamarae</name>
    <dbReference type="NCBI Taxonomy" id="2831662"/>
    <lineage>
        <taxon>Bacteria</taxon>
        <taxon>Bacillati</taxon>
        <taxon>Actinomycetota</taxon>
        <taxon>Actinomycetes</taxon>
        <taxon>Mycobacteriales</taxon>
        <taxon>Gordoniaceae</taxon>
        <taxon>Gordonia</taxon>
    </lineage>
</organism>
<evidence type="ECO:0000259" key="1">
    <source>
        <dbReference type="Pfam" id="PF01551"/>
    </source>
</evidence>
<reference evidence="2" key="1">
    <citation type="journal article" date="2021" name="Nat. Microbiol.">
        <title>Cocultivation of an ultrasmall environmental parasitic bacterium with lytic ability against bacteria associated with wastewater foams.</title>
        <authorList>
            <person name="Batinovic S."/>
            <person name="Rose J.J.A."/>
            <person name="Ratcliffe J."/>
            <person name="Seviour R.J."/>
            <person name="Petrovski S."/>
        </authorList>
    </citation>
    <scope>NUCLEOTIDE SEQUENCE</scope>
    <source>
        <strain evidence="2">CON9</strain>
    </source>
</reference>
<dbReference type="PANTHER" id="PTHR21666">
    <property type="entry name" value="PEPTIDASE-RELATED"/>
    <property type="match status" value="1"/>
</dbReference>
<evidence type="ECO:0000313" key="2">
    <source>
        <dbReference type="EMBL" id="QHN35615.1"/>
    </source>
</evidence>
<name>A0ABX6IJX6_9ACTN</name>
<dbReference type="InterPro" id="IPR016047">
    <property type="entry name" value="M23ase_b-sheet_dom"/>
</dbReference>
<accession>A0ABX6IJX6</accession>
<dbReference type="Gene3D" id="2.70.70.10">
    <property type="entry name" value="Glucose Permease (Domain IIA)"/>
    <property type="match status" value="1"/>
</dbReference>
<proteinExistence type="predicted"/>
<dbReference type="InterPro" id="IPR011055">
    <property type="entry name" value="Dup_hybrid_motif"/>
</dbReference>
<dbReference type="PANTHER" id="PTHR21666:SF270">
    <property type="entry name" value="MUREIN HYDROLASE ACTIVATOR ENVC"/>
    <property type="match status" value="1"/>
</dbReference>
<gene>
    <name evidence="2" type="ORF">GII31_12775</name>
</gene>
<evidence type="ECO:0000313" key="3">
    <source>
        <dbReference type="Proteomes" id="UP001059836"/>
    </source>
</evidence>